<protein>
    <submittedName>
        <fullName evidence="1">Uncharacterized protein</fullName>
    </submittedName>
</protein>
<name>A0A0L0RVJ2_ALLM3</name>
<evidence type="ECO:0000313" key="2">
    <source>
        <dbReference type="Proteomes" id="UP000054350"/>
    </source>
</evidence>
<dbReference type="Proteomes" id="UP000054350">
    <property type="component" value="Unassembled WGS sequence"/>
</dbReference>
<organism evidence="1 2">
    <name type="scientific">Allomyces macrogynus (strain ATCC 38327)</name>
    <name type="common">Allomyces javanicus var. macrogynus</name>
    <dbReference type="NCBI Taxonomy" id="578462"/>
    <lineage>
        <taxon>Eukaryota</taxon>
        <taxon>Fungi</taxon>
        <taxon>Fungi incertae sedis</taxon>
        <taxon>Blastocladiomycota</taxon>
        <taxon>Blastocladiomycetes</taxon>
        <taxon>Blastocladiales</taxon>
        <taxon>Blastocladiaceae</taxon>
        <taxon>Allomyces</taxon>
    </lineage>
</organism>
<dbReference type="VEuPathDB" id="FungiDB:AMAG_00093"/>
<dbReference type="AlphaFoldDB" id="A0A0L0RVJ2"/>
<proteinExistence type="predicted"/>
<sequence length="284" mass="30567">MPTPSILPTRRPIPFLPRSAEPFDKTCPLRSIHTTRAAHCTITESRDFSTSTAGSWSSRWFTATPTLSCCRRVRSSTLPGACTCSTPNPTRPCVPSCPSLSTATPRIHVGTTLRISRAAGAARSRCTVHGGTLTRPVLTGAPGRGQPISVVDRPARSRSRLGVTRAEWTYWTCGRRTRSRACTKCTTTWSVDGLGRVDLFCLSMKDISSRPEATVTPRLGLGRRATRSCITASGARSIGRSRSAALRMVRSCTSLTCRSCAGADMGSLFSSVFLRQLRGAMVGV</sequence>
<reference evidence="2" key="2">
    <citation type="submission" date="2009-11" db="EMBL/GenBank/DDBJ databases">
        <title>The Genome Sequence of Allomyces macrogynus strain ATCC 38327.</title>
        <authorList>
            <consortium name="The Broad Institute Genome Sequencing Platform"/>
            <person name="Russ C."/>
            <person name="Cuomo C."/>
            <person name="Shea T."/>
            <person name="Young S.K."/>
            <person name="Zeng Q."/>
            <person name="Koehrsen M."/>
            <person name="Haas B."/>
            <person name="Borodovsky M."/>
            <person name="Guigo R."/>
            <person name="Alvarado L."/>
            <person name="Berlin A."/>
            <person name="Borenstein D."/>
            <person name="Chen Z."/>
            <person name="Engels R."/>
            <person name="Freedman E."/>
            <person name="Gellesch M."/>
            <person name="Goldberg J."/>
            <person name="Griggs A."/>
            <person name="Gujja S."/>
            <person name="Heiman D."/>
            <person name="Hepburn T."/>
            <person name="Howarth C."/>
            <person name="Jen D."/>
            <person name="Larson L."/>
            <person name="Lewis B."/>
            <person name="Mehta T."/>
            <person name="Park D."/>
            <person name="Pearson M."/>
            <person name="Roberts A."/>
            <person name="Saif S."/>
            <person name="Shenoy N."/>
            <person name="Sisk P."/>
            <person name="Stolte C."/>
            <person name="Sykes S."/>
            <person name="Walk T."/>
            <person name="White J."/>
            <person name="Yandava C."/>
            <person name="Burger G."/>
            <person name="Gray M.W."/>
            <person name="Holland P.W.H."/>
            <person name="King N."/>
            <person name="Lang F.B.F."/>
            <person name="Roger A.J."/>
            <person name="Ruiz-Trillo I."/>
            <person name="Lander E."/>
            <person name="Nusbaum C."/>
        </authorList>
    </citation>
    <scope>NUCLEOTIDE SEQUENCE [LARGE SCALE GENOMIC DNA]</scope>
    <source>
        <strain evidence="2">ATCC 38327</strain>
    </source>
</reference>
<evidence type="ECO:0000313" key="1">
    <source>
        <dbReference type="EMBL" id="KNE54091.1"/>
    </source>
</evidence>
<accession>A0A0L0RVJ2</accession>
<reference evidence="1 2" key="1">
    <citation type="submission" date="2009-11" db="EMBL/GenBank/DDBJ databases">
        <title>Annotation of Allomyces macrogynus ATCC 38327.</title>
        <authorList>
            <consortium name="The Broad Institute Genome Sequencing Platform"/>
            <person name="Russ C."/>
            <person name="Cuomo C."/>
            <person name="Burger G."/>
            <person name="Gray M.W."/>
            <person name="Holland P.W.H."/>
            <person name="King N."/>
            <person name="Lang F.B.F."/>
            <person name="Roger A.J."/>
            <person name="Ruiz-Trillo I."/>
            <person name="Young S.K."/>
            <person name="Zeng Q."/>
            <person name="Gargeya S."/>
            <person name="Fitzgerald M."/>
            <person name="Haas B."/>
            <person name="Abouelleil A."/>
            <person name="Alvarado L."/>
            <person name="Arachchi H.M."/>
            <person name="Berlin A."/>
            <person name="Chapman S.B."/>
            <person name="Gearin G."/>
            <person name="Goldberg J."/>
            <person name="Griggs A."/>
            <person name="Gujja S."/>
            <person name="Hansen M."/>
            <person name="Heiman D."/>
            <person name="Howarth C."/>
            <person name="Larimer J."/>
            <person name="Lui A."/>
            <person name="MacDonald P.J.P."/>
            <person name="McCowen C."/>
            <person name="Montmayeur A."/>
            <person name="Murphy C."/>
            <person name="Neiman D."/>
            <person name="Pearson M."/>
            <person name="Priest M."/>
            <person name="Roberts A."/>
            <person name="Saif S."/>
            <person name="Shea T."/>
            <person name="Sisk P."/>
            <person name="Stolte C."/>
            <person name="Sykes S."/>
            <person name="Wortman J."/>
            <person name="Nusbaum C."/>
            <person name="Birren B."/>
        </authorList>
    </citation>
    <scope>NUCLEOTIDE SEQUENCE [LARGE SCALE GENOMIC DNA]</scope>
    <source>
        <strain evidence="1 2">ATCC 38327</strain>
    </source>
</reference>
<dbReference type="EMBL" id="GG745328">
    <property type="protein sequence ID" value="KNE54091.1"/>
    <property type="molecule type" value="Genomic_DNA"/>
</dbReference>
<gene>
    <name evidence="1" type="ORF">AMAG_00093</name>
</gene>
<keyword evidence="2" id="KW-1185">Reference proteome</keyword>